<dbReference type="Proteomes" id="UP000661607">
    <property type="component" value="Unassembled WGS sequence"/>
</dbReference>
<keyword evidence="3" id="KW-1003">Cell membrane</keyword>
<accession>A0ABR9KGE3</accession>
<evidence type="ECO:0000256" key="7">
    <source>
        <dbReference type="SAM" id="Phobius"/>
    </source>
</evidence>
<feature type="transmembrane region" description="Helical" evidence="7">
    <location>
        <begin position="174"/>
        <end position="195"/>
    </location>
</feature>
<reference evidence="8 9" key="1">
    <citation type="submission" date="2020-10" db="EMBL/GenBank/DDBJ databases">
        <title>Sequencing the genomes of 1000 actinobacteria strains.</title>
        <authorList>
            <person name="Klenk H.-P."/>
        </authorList>
    </citation>
    <scope>NUCLEOTIDE SEQUENCE [LARGE SCALE GENOMIC DNA]</scope>
    <source>
        <strain evidence="8 9">DSM 43748</strain>
    </source>
</reference>
<comment type="similarity">
    <text evidence="2">Belongs to the cytochrome ubiquinol oxidase subunit 2 family.</text>
</comment>
<evidence type="ECO:0000256" key="3">
    <source>
        <dbReference type="ARBA" id="ARBA00022475"/>
    </source>
</evidence>
<comment type="caution">
    <text evidence="8">The sequence shown here is derived from an EMBL/GenBank/DDBJ whole genome shotgun (WGS) entry which is preliminary data.</text>
</comment>
<feature type="transmembrane region" description="Helical" evidence="7">
    <location>
        <begin position="207"/>
        <end position="226"/>
    </location>
</feature>
<keyword evidence="5 7" id="KW-1133">Transmembrane helix</keyword>
<keyword evidence="9" id="KW-1185">Reference proteome</keyword>
<feature type="transmembrane region" description="Helical" evidence="7">
    <location>
        <begin position="135"/>
        <end position="154"/>
    </location>
</feature>
<feature type="transmembrane region" description="Helical" evidence="7">
    <location>
        <begin position="110"/>
        <end position="129"/>
    </location>
</feature>
<dbReference type="EMBL" id="JADBEF010000001">
    <property type="protein sequence ID" value="MBE1561082.1"/>
    <property type="molecule type" value="Genomic_DNA"/>
</dbReference>
<evidence type="ECO:0000256" key="4">
    <source>
        <dbReference type="ARBA" id="ARBA00022692"/>
    </source>
</evidence>
<dbReference type="PANTHER" id="PTHR43141">
    <property type="entry name" value="CYTOCHROME BD2 SUBUNIT II"/>
    <property type="match status" value="1"/>
</dbReference>
<evidence type="ECO:0000256" key="5">
    <source>
        <dbReference type="ARBA" id="ARBA00022989"/>
    </source>
</evidence>
<keyword evidence="6 7" id="KW-0472">Membrane</keyword>
<feature type="transmembrane region" description="Helical" evidence="7">
    <location>
        <begin position="76"/>
        <end position="98"/>
    </location>
</feature>
<sequence>MEVVWLLAFAVLLTGYFALEGFDLGVGLLMAGRSQERRDRMVAAMAPFVLANEVWLVAVAGVLFGAFPALEGEVIFALYPLVVAMLLGWIVRDAGLWFRRRMDGRAWRGFWDLMISLGSLVLAVGWGMVIGSVAGLPWIAGLALGAVTTALFAFHGRTFLAWREARGGGRSLTLSALAAAAPVIVLLAAVAPHLLDHAAPAATLNVLSLMVVPFAPLMVGAQVWVWRTFRPGKGADRIPSFF</sequence>
<feature type="transmembrane region" description="Helical" evidence="7">
    <location>
        <begin position="42"/>
        <end position="70"/>
    </location>
</feature>
<evidence type="ECO:0000256" key="2">
    <source>
        <dbReference type="ARBA" id="ARBA00007543"/>
    </source>
</evidence>
<dbReference type="PANTHER" id="PTHR43141:SF4">
    <property type="entry name" value="CYTOCHROME BD2 SUBUNIT II"/>
    <property type="match status" value="1"/>
</dbReference>
<dbReference type="RefSeq" id="WP_192776062.1">
    <property type="nucleotide sequence ID" value="NZ_BAAASY010000014.1"/>
</dbReference>
<keyword evidence="4 7" id="KW-0812">Transmembrane</keyword>
<evidence type="ECO:0000256" key="1">
    <source>
        <dbReference type="ARBA" id="ARBA00004651"/>
    </source>
</evidence>
<comment type="subcellular location">
    <subcellularLocation>
        <location evidence="1">Cell membrane</location>
        <topology evidence="1">Multi-pass membrane protein</topology>
    </subcellularLocation>
</comment>
<feature type="transmembrane region" description="Helical" evidence="7">
    <location>
        <begin position="6"/>
        <end position="30"/>
    </location>
</feature>
<name>A0ABR9KGE3_9ACTN</name>
<dbReference type="InterPro" id="IPR003317">
    <property type="entry name" value="Cyt-d_oxidase_su2"/>
</dbReference>
<gene>
    <name evidence="8" type="ORF">H4W81_003861</name>
</gene>
<evidence type="ECO:0000313" key="9">
    <source>
        <dbReference type="Proteomes" id="UP000661607"/>
    </source>
</evidence>
<evidence type="ECO:0000313" key="8">
    <source>
        <dbReference type="EMBL" id="MBE1561082.1"/>
    </source>
</evidence>
<dbReference type="Pfam" id="PF02322">
    <property type="entry name" value="Cyt_bd_oxida_II"/>
    <property type="match status" value="1"/>
</dbReference>
<proteinExistence type="inferred from homology"/>
<evidence type="ECO:0000256" key="6">
    <source>
        <dbReference type="ARBA" id="ARBA00023136"/>
    </source>
</evidence>
<organism evidence="8 9">
    <name type="scientific">Nonomuraea africana</name>
    <dbReference type="NCBI Taxonomy" id="46171"/>
    <lineage>
        <taxon>Bacteria</taxon>
        <taxon>Bacillati</taxon>
        <taxon>Actinomycetota</taxon>
        <taxon>Actinomycetes</taxon>
        <taxon>Streptosporangiales</taxon>
        <taxon>Streptosporangiaceae</taxon>
        <taxon>Nonomuraea</taxon>
    </lineage>
</organism>
<protein>
    <submittedName>
        <fullName evidence="8">Cytochrome bd-type quinol oxidase subunit 2</fullName>
    </submittedName>
</protein>